<evidence type="ECO:0000313" key="1">
    <source>
        <dbReference type="EMBL" id="KAJ8712009.1"/>
    </source>
</evidence>
<accession>A0ACC2QAF0</accession>
<reference evidence="1" key="1">
    <citation type="submission" date="2023-03" db="EMBL/GenBank/DDBJ databases">
        <title>Chromosome-level genomes of two armyworms, Mythimna separata and Mythimna loreyi, provide insights into the biosynthesis and reception of sex pheromones.</title>
        <authorList>
            <person name="Zhao H."/>
        </authorList>
    </citation>
    <scope>NUCLEOTIDE SEQUENCE</scope>
    <source>
        <strain evidence="1">BeijingLab</strain>
    </source>
</reference>
<protein>
    <submittedName>
        <fullName evidence="1">Uncharacterized protein</fullName>
    </submittedName>
</protein>
<sequence length="1475" mass="166175">MASRSPMLAQRKVTWVVEIGDIPAYAYAPYEKHLSNSKYEREDVQKKTFTKWINSQLVKNDKPLVEDLFLDLRDGEILLSLLEILTAQQYKRERGRMRVHHINNVNTALHVLEQNGVKLVNISSNDIVDANPKLTLGLVWSIILHWQVHYHLKELMSELQQTNLEKTLLAWCRTHTQNYTGVNVKNFTTSWADGLAFNALLHRWRPQLFDYAAVLARAPAARLDHAFSVAHDHLGIDRLLDPEDVNTPNPDKKSIMMYVMCLFQSLPHSGEDVADLDSLQSEPSTPVASQPPEVCSSRPLSTATTGSAELGGYYAAFEEVLAWLLEAEERLGAAAAPAAAAPLAELKAHFHAHEALLTGLAEQQARVGDVLELGARLLHDAGLTRDEAAEVRLQLRLLNTRWEALRRAALATQADVHQRLMQQQQHQLAAFRQWLTKTEDRISRMGALRGDSQHINAQLASVSALHEDLRAQQHTVDALADCVVVVDDEQQDNSVTEIEDELTALSERWSHTCQWTTAQLQRLRALQARWAALDSTHAELLAGAEACESELKQMEANPVGEVGEVLARVAALQRLKRALLAHQRAAAAQLDATADLAARAAPEPALLERAEALHDRLDALLMILDVQAMRIKDLGFDIDLDSSSTVDMDTSGGEAPVAASAEQHSGCKKPRLSDERQDFQLGYKAFDTWADEAEKTLDNCHSSLQEDSTDGREVAAALEQLEVQLAAQRADFANVEEIQRRLAAAPDLQEEAKRHAESIDDLKKRWENIQRKLSDVRNIMSVLEDKEKFHNNVEALQRELDDTRAWSARTQAERPSSNLLIHLRNRLRALRLLRARLTELSAAAIVLHERALPPPHKQRVHDAAQRLADDYDALLRQLTQREADIKQALSSKPPQTTDDDFKLLQTKIQEMEAQIIAEHAMVSSRDAMTDKLGALTALQRQFDELQATYERVVRERRESCEKGSVQELNFRSSLENLVTKFGDTRTILQQKIDKLENGLKLTQQWSECSAELASWLAALEQWLQQHARAPLGELDQLELLLDKSNKFEEEKETYKAKLETIESTKEKIIEDCDDVLAKTIQNDTTTLRKRYDSVSERALQLNESLRRGLERTEAVFRKIADTEEWLTQIEAAMPAQHECSITDSAELYQMKARFQTLRDKCDDHTQQFRNLNETSNDILLAAEGGASALARRVTHLNARWTHVTHGVYERYKVLAEAWHESGELRAWLTQEKAWLDGLQRRLRRSPNAPADAEEISDELYDLENYIQNHSDERLSRIQDIGRQLIDAHIMPGWIQAEIDTVTDTWNTLRAEAASRSALLESAVREAARSEVSVDQLQQWLDDAAAELQPPRRPGAARLRALREQSGVQRARLQDVRAVADAYSRAGKLEAANRLADQLDLLQRKFDTVEEWLRLASSPADTVVPPAPRDSDISARLAAAVSALQDVQRECTRALPLAGHEPDSVRAQLRTCLVST</sequence>
<dbReference type="EMBL" id="CM056798">
    <property type="protein sequence ID" value="KAJ8712009.1"/>
    <property type="molecule type" value="Genomic_DNA"/>
</dbReference>
<dbReference type="Proteomes" id="UP001231649">
    <property type="component" value="Chromosome 22"/>
</dbReference>
<comment type="caution">
    <text evidence="1">The sequence shown here is derived from an EMBL/GenBank/DDBJ whole genome shotgun (WGS) entry which is preliminary data.</text>
</comment>
<evidence type="ECO:0000313" key="2">
    <source>
        <dbReference type="Proteomes" id="UP001231649"/>
    </source>
</evidence>
<gene>
    <name evidence="1" type="ORF">PYW08_008963</name>
</gene>
<name>A0ACC2QAF0_9NEOP</name>
<proteinExistence type="predicted"/>
<keyword evidence="2" id="KW-1185">Reference proteome</keyword>
<organism evidence="1 2">
    <name type="scientific">Mythimna loreyi</name>
    <dbReference type="NCBI Taxonomy" id="667449"/>
    <lineage>
        <taxon>Eukaryota</taxon>
        <taxon>Metazoa</taxon>
        <taxon>Ecdysozoa</taxon>
        <taxon>Arthropoda</taxon>
        <taxon>Hexapoda</taxon>
        <taxon>Insecta</taxon>
        <taxon>Pterygota</taxon>
        <taxon>Neoptera</taxon>
        <taxon>Endopterygota</taxon>
        <taxon>Lepidoptera</taxon>
        <taxon>Glossata</taxon>
        <taxon>Ditrysia</taxon>
        <taxon>Noctuoidea</taxon>
        <taxon>Noctuidae</taxon>
        <taxon>Noctuinae</taxon>
        <taxon>Hadenini</taxon>
        <taxon>Mythimna</taxon>
    </lineage>
</organism>